<protein>
    <recommendedName>
        <fullName evidence="4">Indole-3-glycerol-phosphate synthase</fullName>
    </recommendedName>
</protein>
<accession>A0ABY4C4Z8</accession>
<reference evidence="2" key="1">
    <citation type="submission" date="2022-03" db="EMBL/GenBank/DDBJ databases">
        <title>Genome Identification and Characterization of new species Bdellovibrio reynosense LBG001 sp. nov. from a Mexico soil sample.</title>
        <authorList>
            <person name="Camilli A."/>
            <person name="Ajao Y."/>
            <person name="Guo X."/>
        </authorList>
    </citation>
    <scope>NUCLEOTIDE SEQUENCE</scope>
    <source>
        <strain evidence="2">LBG001</strain>
    </source>
</reference>
<dbReference type="EMBL" id="CP093442">
    <property type="protein sequence ID" value="UOF00036.1"/>
    <property type="molecule type" value="Genomic_DNA"/>
</dbReference>
<evidence type="ECO:0008006" key="4">
    <source>
        <dbReference type="Google" id="ProtNLM"/>
    </source>
</evidence>
<organism evidence="2 3">
    <name type="scientific">Bdellovibrio reynosensis</name>
    <dbReference type="NCBI Taxonomy" id="2835041"/>
    <lineage>
        <taxon>Bacteria</taxon>
        <taxon>Pseudomonadati</taxon>
        <taxon>Bdellovibrionota</taxon>
        <taxon>Bdellovibrionia</taxon>
        <taxon>Bdellovibrionales</taxon>
        <taxon>Pseudobdellovibrionaceae</taxon>
        <taxon>Bdellovibrio</taxon>
    </lineage>
</organism>
<evidence type="ECO:0000313" key="3">
    <source>
        <dbReference type="Proteomes" id="UP000830116"/>
    </source>
</evidence>
<evidence type="ECO:0000313" key="2">
    <source>
        <dbReference type="EMBL" id="UOF00036.1"/>
    </source>
</evidence>
<name>A0ABY4C4Z8_9BACT</name>
<evidence type="ECO:0000256" key="1">
    <source>
        <dbReference type="SAM" id="SignalP"/>
    </source>
</evidence>
<sequence>MKFFILLFLSYVLNATALAALPPQYSECLRENSGTNMSVADLKDIARISKVTYCQNQVGLVGKPETLELLRSPNIQVGISLGKTTYSVTDFVDLARAGSFVLYVDSPRLTRENLISIARAGAELVVMSASAGLTRADYMALAAAKPFVLNVNSTLLRTDLRDFAAAGIQVVIRSAQSGLSRADILEVAMGNSERVTIMP</sequence>
<feature type="chain" id="PRO_5047547692" description="Indole-3-glycerol-phosphate synthase" evidence="1">
    <location>
        <begin position="20"/>
        <end position="199"/>
    </location>
</feature>
<proteinExistence type="predicted"/>
<keyword evidence="1" id="KW-0732">Signal</keyword>
<dbReference type="Proteomes" id="UP000830116">
    <property type="component" value="Chromosome"/>
</dbReference>
<keyword evidence="3" id="KW-1185">Reference proteome</keyword>
<feature type="signal peptide" evidence="1">
    <location>
        <begin position="1"/>
        <end position="19"/>
    </location>
</feature>
<dbReference type="RefSeq" id="WP_243535611.1">
    <property type="nucleotide sequence ID" value="NZ_CP093442.1"/>
</dbReference>
<gene>
    <name evidence="2" type="ORF">MNR06_10015</name>
</gene>